<accession>A0ABU0JVN6</accession>
<proteinExistence type="predicted"/>
<gene>
    <name evidence="1" type="ORF">QO000_000113</name>
</gene>
<reference evidence="1" key="1">
    <citation type="submission" date="2023-07" db="EMBL/GenBank/DDBJ databases">
        <title>Genomic Encyclopedia of Type Strains, Phase IV (KMG-IV): sequencing the most valuable type-strain genomes for metagenomic binning, comparative biology and taxonomic classification.</title>
        <authorList>
            <person name="Goeker M."/>
        </authorList>
    </citation>
    <scope>NUCLEOTIDE SEQUENCE [LARGE SCALE GENOMIC DNA]</scope>
    <source>
        <strain evidence="1">JSM 076093</strain>
    </source>
</reference>
<keyword evidence="2" id="KW-1185">Reference proteome</keyword>
<dbReference type="EMBL" id="JAUSWM010000001">
    <property type="protein sequence ID" value="MDQ0481160.1"/>
    <property type="molecule type" value="Genomic_DNA"/>
</dbReference>
<dbReference type="Proteomes" id="UP001226720">
    <property type="component" value="Unassembled WGS sequence"/>
</dbReference>
<organism evidence="1 2">
    <name type="scientific">Guptibacillus hwajinpoensis</name>
    <dbReference type="NCBI Taxonomy" id="208199"/>
    <lineage>
        <taxon>Bacteria</taxon>
        <taxon>Bacillati</taxon>
        <taxon>Bacillota</taxon>
        <taxon>Bacilli</taxon>
        <taxon>Bacillales</taxon>
        <taxon>Guptibacillaceae</taxon>
        <taxon>Guptibacillus</taxon>
    </lineage>
</organism>
<protein>
    <submittedName>
        <fullName evidence="1">Uncharacterized protein</fullName>
    </submittedName>
</protein>
<comment type="caution">
    <text evidence="1">The sequence shown here is derived from an EMBL/GenBank/DDBJ whole genome shotgun (WGS) entry which is preliminary data.</text>
</comment>
<sequence>MILIGLYQVNGHTTIAVDPPHSHWRGFGAVRMEER</sequence>
<evidence type="ECO:0000313" key="2">
    <source>
        <dbReference type="Proteomes" id="UP001226720"/>
    </source>
</evidence>
<name>A0ABU0JVN6_9BACL</name>
<evidence type="ECO:0000313" key="1">
    <source>
        <dbReference type="EMBL" id="MDQ0481160.1"/>
    </source>
</evidence>